<organism evidence="3 4">
    <name type="scientific">Heterostelium pallidum (strain ATCC 26659 / Pp 5 / PN500)</name>
    <name type="common">Cellular slime mold</name>
    <name type="synonym">Polysphondylium pallidum</name>
    <dbReference type="NCBI Taxonomy" id="670386"/>
    <lineage>
        <taxon>Eukaryota</taxon>
        <taxon>Amoebozoa</taxon>
        <taxon>Evosea</taxon>
        <taxon>Eumycetozoa</taxon>
        <taxon>Dictyostelia</taxon>
        <taxon>Acytosteliales</taxon>
        <taxon>Acytosteliaceae</taxon>
        <taxon>Heterostelium</taxon>
    </lineage>
</organism>
<name>D3AYB3_HETP5</name>
<accession>D3AYB3</accession>
<evidence type="ECO:0000313" key="3">
    <source>
        <dbReference type="EMBL" id="EFA85940.1"/>
    </source>
</evidence>
<reference evidence="3 4" key="1">
    <citation type="journal article" date="2011" name="Genome Res.">
        <title>Phylogeny-wide analysis of social amoeba genomes highlights ancient origins for complex intercellular communication.</title>
        <authorList>
            <person name="Heidel A.J."/>
            <person name="Lawal H.M."/>
            <person name="Felder M."/>
            <person name="Schilde C."/>
            <person name="Helps N.R."/>
            <person name="Tunggal B."/>
            <person name="Rivero F."/>
            <person name="John U."/>
            <person name="Schleicher M."/>
            <person name="Eichinger L."/>
            <person name="Platzer M."/>
            <person name="Noegel A.A."/>
            <person name="Schaap P."/>
            <person name="Gloeckner G."/>
        </authorList>
    </citation>
    <scope>NUCLEOTIDE SEQUENCE [LARGE SCALE GENOMIC DNA]</scope>
    <source>
        <strain evidence="4">ATCC 26659 / Pp 5 / PN500</strain>
    </source>
</reference>
<evidence type="ECO:0000256" key="2">
    <source>
        <dbReference type="SAM" id="SignalP"/>
    </source>
</evidence>
<evidence type="ECO:0000256" key="1">
    <source>
        <dbReference type="SAM" id="Phobius"/>
    </source>
</evidence>
<keyword evidence="4" id="KW-1185">Reference proteome</keyword>
<comment type="caution">
    <text evidence="3">The sequence shown here is derived from an EMBL/GenBank/DDBJ whole genome shotgun (WGS) entry which is preliminary data.</text>
</comment>
<keyword evidence="2" id="KW-0732">Signal</keyword>
<dbReference type="Proteomes" id="UP000001396">
    <property type="component" value="Unassembled WGS sequence"/>
</dbReference>
<dbReference type="GeneID" id="31356703"/>
<dbReference type="EMBL" id="ADBJ01000004">
    <property type="protein sequence ID" value="EFA85940.1"/>
    <property type="molecule type" value="Genomic_DNA"/>
</dbReference>
<protein>
    <submittedName>
        <fullName evidence="3">Uncharacterized protein</fullName>
    </submittedName>
</protein>
<sequence length="358" mass="38732">MQKLMRIITSIILIFAFVALVAADSVTLCGVCSGSGLLQCGSGGSKKCVNVPVGRCYNFNDICTGLPMPYTYYISSIDTGYALGSVYTSMSDCSSQINASPLAESCGDCQQGTTLTCNDGNGSYSLASFEQIVFDKKKFKYLTSENVPKYTFNSIRCDFNKILGSLDARIQIIFMEVESFGLIITSIILIFAFVALAAADSVTLCGVCSGSGLLQCGSGGSKKCVNVPLGTLISKNICTGQPMPYTYFIRSIDTGVALGYVYHSMASCSSNINASPLAETCGDCQKGTTLTCNEVYLPIFWSQIRLECLNISPSFDDHYWLRMLADQTTVSVENMSHLYILPHINETCFLIHAEFPHG</sequence>
<feature type="signal peptide" evidence="2">
    <location>
        <begin position="1"/>
        <end position="23"/>
    </location>
</feature>
<proteinExistence type="predicted"/>
<keyword evidence="1" id="KW-0812">Transmembrane</keyword>
<keyword evidence="1" id="KW-0472">Membrane</keyword>
<gene>
    <name evidence="3" type="ORF">PPL_01173</name>
</gene>
<feature type="transmembrane region" description="Helical" evidence="1">
    <location>
        <begin position="179"/>
        <end position="199"/>
    </location>
</feature>
<keyword evidence="1" id="KW-1133">Transmembrane helix</keyword>
<dbReference type="InParanoid" id="D3AYB3"/>
<evidence type="ECO:0000313" key="4">
    <source>
        <dbReference type="Proteomes" id="UP000001396"/>
    </source>
</evidence>
<feature type="chain" id="PRO_5003041740" evidence="2">
    <location>
        <begin position="24"/>
        <end position="358"/>
    </location>
</feature>
<dbReference type="RefSeq" id="XP_020438046.1">
    <property type="nucleotide sequence ID" value="XM_020572188.1"/>
</dbReference>
<dbReference type="AlphaFoldDB" id="D3AYB3"/>